<evidence type="ECO:0000313" key="4">
    <source>
        <dbReference type="EMBL" id="UJF34200.1"/>
    </source>
</evidence>
<dbReference type="InterPro" id="IPR025883">
    <property type="entry name" value="Cadherin-like_domain"/>
</dbReference>
<dbReference type="EMBL" id="CP090978">
    <property type="protein sequence ID" value="UJF34200.1"/>
    <property type="molecule type" value="Genomic_DNA"/>
</dbReference>
<proteinExistence type="predicted"/>
<feature type="signal peptide" evidence="2">
    <location>
        <begin position="1"/>
        <end position="26"/>
    </location>
</feature>
<reference evidence="4 5" key="1">
    <citation type="journal article" date="2024" name="Int. J. Syst. Evol. Microbiol.">
        <title>Paenibacillus hexagrammi sp. nov., a novel bacterium isolated from the gut content of Hexagrammos agrammus.</title>
        <authorList>
            <person name="Jung H.K."/>
            <person name="Kim D.G."/>
            <person name="Zin H."/>
            <person name="Park J."/>
            <person name="Jung H."/>
            <person name="Kim Y.O."/>
            <person name="Kong H.J."/>
            <person name="Kim J.W."/>
            <person name="Kim Y.S."/>
        </authorList>
    </citation>
    <scope>NUCLEOTIDE SEQUENCE [LARGE SCALE GENOMIC DNA]</scope>
    <source>
        <strain evidence="4 5">YPD9-1</strain>
    </source>
</reference>
<keyword evidence="2" id="KW-0732">Signal</keyword>
<keyword evidence="5" id="KW-1185">Reference proteome</keyword>
<dbReference type="Pfam" id="PF12733">
    <property type="entry name" value="Cadherin-like"/>
    <property type="match status" value="8"/>
</dbReference>
<evidence type="ECO:0000256" key="1">
    <source>
        <dbReference type="SAM" id="MobiDB-lite"/>
    </source>
</evidence>
<dbReference type="PROSITE" id="PS50222">
    <property type="entry name" value="EF_HAND_2"/>
    <property type="match status" value="1"/>
</dbReference>
<gene>
    <name evidence="4" type="ORF">L0M14_02915</name>
</gene>
<dbReference type="Proteomes" id="UP001649230">
    <property type="component" value="Chromosome"/>
</dbReference>
<dbReference type="RefSeq" id="WP_235120652.1">
    <property type="nucleotide sequence ID" value="NZ_CP090978.1"/>
</dbReference>
<accession>A0ABY3SLC4</accession>
<feature type="chain" id="PRO_5046721390" evidence="2">
    <location>
        <begin position="27"/>
        <end position="1071"/>
    </location>
</feature>
<feature type="region of interest" description="Disordered" evidence="1">
    <location>
        <begin position="973"/>
        <end position="1012"/>
    </location>
</feature>
<evidence type="ECO:0000256" key="2">
    <source>
        <dbReference type="SAM" id="SignalP"/>
    </source>
</evidence>
<dbReference type="InterPro" id="IPR002048">
    <property type="entry name" value="EF_hand_dom"/>
</dbReference>
<protein>
    <submittedName>
        <fullName evidence="4">Cadherin-like beta sandwich domain-containing protein</fullName>
    </submittedName>
</protein>
<sequence>MGSNKVLAGSLLVLLLCAQWPAVSRAEDVDTNADLTTISQGAGLLTPVFNATTYTGYQVVIPSSQPAQYYTAAKKANLLSTLEYSMNLGSWIILPDWTSTGYIGINRGHNAFKFRVTVLDPLDILQLSILNQKTYDIDVYYPNPDDNLLKSLQLGEGISFDKPFSSSEHTYTANVPNSTTSVHLTGALDDPAASLQVNSTSVTNAVQSGEIPLQVGENLIPIDVLPFDVGAAAGHYVLKVVRAASSIFDLGHLSVGGVSLDQQLTGGQDTFTLADVSNATNSLDILPAVADVTAQVQMLVNDAEEFTEVASGEASSVPLNVGLNTIKLKVIAEDGSEKLYTILVNRLASSLFDLGHLTVGGVSLDPQLSGGQDTFTLADVSNATSSLDILPSVADVTAQVQMLVNDAAEYTEVASGEASSVPLNVGLNTIKLKVIAEDGSEKLYTILVNRLASSFFDLGHLSVGGVSLDQQLSGGQDTFTLADVSNATSSLDILPAVADVRAQVQMLVNDAAEYTEVVSGEASSVPLNVGLNTIKLKVIAEDGSEKLYTILVNRLASSLFDLGHLTVGGESLDELLSGGQDTFSLADVSNATSSLDILPAVADVTAQVQMLVNDAAEYTEVVSGEASSVPLNVGLNTIKLKVIAEDGSEKLYTILVNRLASSLFNLGHLSVGGESLDELLSGGQDTFTLADVSNATSSLDILPAVADVTAQVQMLVNDAAEYTEVVSGEASSVPLNVGLNTIKLKVIAEDGSEKLYTILVNRLASSLFDLGHLTVGGESLDELLSGGQDTFSLADVSNATSSLDILPAVADVTAQVQMLVNDAAEYTEVASGEATNVALNVGLNTIKLKVIAEDGNEKLYTILVNRLASSLFDLGHLSVGGVSLDELLSGGQDTFTLADVSNATSSLDILPAVADVTAQVQMLVNDAEEYTEVVSGEASSVPLNVGLNTIKLKVIAEDGSEKLYTILVTRLEAAADPDPEDPSTPTDPADPTDPTEPSDPSDPSDPIESSPAVQAMKEQLLELDTDQDGIHVEELLRWIQGTGVDLTGDGIFDAADVKLVLQQIKPMFMGR</sequence>
<evidence type="ECO:0000259" key="3">
    <source>
        <dbReference type="PROSITE" id="PS50222"/>
    </source>
</evidence>
<organism evidence="4 5">
    <name type="scientific">Paenibacillus hexagrammi</name>
    <dbReference type="NCBI Taxonomy" id="2908839"/>
    <lineage>
        <taxon>Bacteria</taxon>
        <taxon>Bacillati</taxon>
        <taxon>Bacillota</taxon>
        <taxon>Bacilli</taxon>
        <taxon>Bacillales</taxon>
        <taxon>Paenibacillaceae</taxon>
        <taxon>Paenibacillus</taxon>
    </lineage>
</organism>
<evidence type="ECO:0000313" key="5">
    <source>
        <dbReference type="Proteomes" id="UP001649230"/>
    </source>
</evidence>
<feature type="domain" description="EF-hand" evidence="3">
    <location>
        <begin position="1011"/>
        <end position="1045"/>
    </location>
</feature>
<name>A0ABY3SLC4_9BACL</name>